<dbReference type="AlphaFoldDB" id="A0AA41UWA2"/>
<evidence type="ECO:0000313" key="2">
    <source>
        <dbReference type="Proteomes" id="UP001177140"/>
    </source>
</evidence>
<comment type="caution">
    <text evidence="1">The sequence shown here is derived from an EMBL/GenBank/DDBJ whole genome shotgun (WGS) entry which is preliminary data.</text>
</comment>
<reference evidence="1" key="1">
    <citation type="submission" date="2022-03" db="EMBL/GenBank/DDBJ databases">
        <title>A functionally conserved STORR gene fusion in Papaver species that diverged 16.8 million years ago.</title>
        <authorList>
            <person name="Catania T."/>
        </authorList>
    </citation>
    <scope>NUCLEOTIDE SEQUENCE</scope>
    <source>
        <strain evidence="1">S-191538</strain>
    </source>
</reference>
<dbReference type="Proteomes" id="UP001177140">
    <property type="component" value="Unassembled WGS sequence"/>
</dbReference>
<keyword evidence="2" id="KW-1185">Reference proteome</keyword>
<gene>
    <name evidence="1" type="ORF">MKW94_008033</name>
</gene>
<accession>A0AA41UWA2</accession>
<sequence>MESNQQGHGEVLKTSVCSRDTPSTVLAPESESLLAEGISLILYRCVKLQVIVAESKVRYDHMAEYIRLTVGKVKHEKVEKIAEDILDLIAIPIEKVVIAVLFKWIRACNKLFKLYQDFLQGKYDAVEELKKSPRWIGEDLMEELKKQEAQELTRAHVKNQKGRQSGESRCERVTRRNYFV</sequence>
<protein>
    <submittedName>
        <fullName evidence="1">Uncharacterized protein</fullName>
    </submittedName>
</protein>
<dbReference type="EMBL" id="JAJJMA010008461">
    <property type="protein sequence ID" value="MCL7022142.1"/>
    <property type="molecule type" value="Genomic_DNA"/>
</dbReference>
<proteinExistence type="predicted"/>
<organism evidence="1 2">
    <name type="scientific">Papaver nudicaule</name>
    <name type="common">Iceland poppy</name>
    <dbReference type="NCBI Taxonomy" id="74823"/>
    <lineage>
        <taxon>Eukaryota</taxon>
        <taxon>Viridiplantae</taxon>
        <taxon>Streptophyta</taxon>
        <taxon>Embryophyta</taxon>
        <taxon>Tracheophyta</taxon>
        <taxon>Spermatophyta</taxon>
        <taxon>Magnoliopsida</taxon>
        <taxon>Ranunculales</taxon>
        <taxon>Papaveraceae</taxon>
        <taxon>Papaveroideae</taxon>
        <taxon>Papaver</taxon>
    </lineage>
</organism>
<evidence type="ECO:0000313" key="1">
    <source>
        <dbReference type="EMBL" id="MCL7022142.1"/>
    </source>
</evidence>
<name>A0AA41UWA2_PAPNU</name>